<sequence>MNYIKHNYISKENLKKIGKIINSEIKNPHTSLSTRTVKTNFKRA</sequence>
<dbReference type="Proteomes" id="UP000007878">
    <property type="component" value="Chromosome"/>
</dbReference>
<proteinExistence type="predicted"/>
<name>A0ABM5MRU3_RICCA</name>
<dbReference type="EMBL" id="CP003304">
    <property type="protein sequence ID" value="AFB21223.1"/>
    <property type="molecule type" value="Genomic_DNA"/>
</dbReference>
<accession>A0ABM5MRU3</accession>
<reference evidence="2" key="1">
    <citation type="submission" date="2012-02" db="EMBL/GenBank/DDBJ databases">
        <title>Complete genome sequence of Rickettsia parkeri strain Portsmouth.</title>
        <authorList>
            <person name="Johnson S.L."/>
            <person name="Munk A.C."/>
            <person name="Han S."/>
            <person name="Bruce D.C."/>
            <person name="Dasch G.A."/>
        </authorList>
    </citation>
    <scope>NUCLEOTIDE SEQUENCE [LARGE SCALE GENOMIC DNA]</scope>
    <source>
        <strain evidence="2">CA410</strain>
    </source>
</reference>
<evidence type="ECO:0000313" key="2">
    <source>
        <dbReference type="Proteomes" id="UP000007878"/>
    </source>
</evidence>
<evidence type="ECO:0000313" key="1">
    <source>
        <dbReference type="EMBL" id="AFB21223.1"/>
    </source>
</evidence>
<protein>
    <submittedName>
        <fullName evidence="1">Uncharacterized protein</fullName>
    </submittedName>
</protein>
<gene>
    <name evidence="1" type="ORF">RCA_03300</name>
</gene>
<organism evidence="1 2">
    <name type="scientific">Rickettsia canadensis str. CA410</name>
    <dbReference type="NCBI Taxonomy" id="1105107"/>
    <lineage>
        <taxon>Bacteria</taxon>
        <taxon>Pseudomonadati</taxon>
        <taxon>Pseudomonadota</taxon>
        <taxon>Alphaproteobacteria</taxon>
        <taxon>Rickettsiales</taxon>
        <taxon>Rickettsiaceae</taxon>
        <taxon>Rickettsieae</taxon>
        <taxon>Rickettsia</taxon>
        <taxon>belli group</taxon>
    </lineage>
</organism>
<keyword evidence="2" id="KW-1185">Reference proteome</keyword>